<sequence>MRCAWKRPLFWPCRSDGSAGSEQTGAPVSRRAGPAGIGLTDSTGGGAELYAAGCAVITGNPMRKTLKIRRSAGQRVFQGRRAWKMPQRIRSLRHAATHSGMFSRRPRT</sequence>
<evidence type="ECO:0000313" key="3">
    <source>
        <dbReference type="Proteomes" id="UP001500886"/>
    </source>
</evidence>
<gene>
    <name evidence="2" type="ORF">GCM10010315_57140</name>
</gene>
<evidence type="ECO:0000256" key="1">
    <source>
        <dbReference type="SAM" id="MobiDB-lite"/>
    </source>
</evidence>
<comment type="caution">
    <text evidence="2">The sequence shown here is derived from an EMBL/GenBank/DDBJ whole genome shotgun (WGS) entry which is preliminary data.</text>
</comment>
<organism evidence="2 3">
    <name type="scientific">Streptomyces luteosporeus</name>
    <dbReference type="NCBI Taxonomy" id="173856"/>
    <lineage>
        <taxon>Bacteria</taxon>
        <taxon>Bacillati</taxon>
        <taxon>Actinomycetota</taxon>
        <taxon>Actinomycetes</taxon>
        <taxon>Kitasatosporales</taxon>
        <taxon>Streptomycetaceae</taxon>
        <taxon>Streptomyces</taxon>
    </lineage>
</organism>
<feature type="region of interest" description="Disordered" evidence="1">
    <location>
        <begin position="15"/>
        <end position="39"/>
    </location>
</feature>
<protein>
    <submittedName>
        <fullName evidence="2">Uncharacterized protein</fullName>
    </submittedName>
</protein>
<name>A0ABN3U6T2_9ACTN</name>
<accession>A0ABN3U6T2</accession>
<evidence type="ECO:0000313" key="2">
    <source>
        <dbReference type="EMBL" id="GAA2725330.1"/>
    </source>
</evidence>
<dbReference type="Proteomes" id="UP001500886">
    <property type="component" value="Unassembled WGS sequence"/>
</dbReference>
<proteinExistence type="predicted"/>
<dbReference type="EMBL" id="BAAASL010000029">
    <property type="protein sequence ID" value="GAA2725330.1"/>
    <property type="molecule type" value="Genomic_DNA"/>
</dbReference>
<reference evidence="2 3" key="1">
    <citation type="journal article" date="2019" name="Int. J. Syst. Evol. Microbiol.">
        <title>The Global Catalogue of Microorganisms (GCM) 10K type strain sequencing project: providing services to taxonomists for standard genome sequencing and annotation.</title>
        <authorList>
            <consortium name="The Broad Institute Genomics Platform"/>
            <consortium name="The Broad Institute Genome Sequencing Center for Infectious Disease"/>
            <person name="Wu L."/>
            <person name="Ma J."/>
        </authorList>
    </citation>
    <scope>NUCLEOTIDE SEQUENCE [LARGE SCALE GENOMIC DNA]</scope>
    <source>
        <strain evidence="2 3">JCM 4542</strain>
    </source>
</reference>
<keyword evidence="3" id="KW-1185">Reference proteome</keyword>